<dbReference type="SUPFAM" id="SSF53756">
    <property type="entry name" value="UDP-Glycosyltransferase/glycogen phosphorylase"/>
    <property type="match status" value="1"/>
</dbReference>
<organism evidence="2 3">
    <name type="scientific">Tenuifilum thalassicum</name>
    <dbReference type="NCBI Taxonomy" id="2590900"/>
    <lineage>
        <taxon>Bacteria</taxon>
        <taxon>Pseudomonadati</taxon>
        <taxon>Bacteroidota</taxon>
        <taxon>Bacteroidia</taxon>
        <taxon>Bacteroidales</taxon>
        <taxon>Tenuifilaceae</taxon>
        <taxon>Tenuifilum</taxon>
    </lineage>
</organism>
<evidence type="ECO:0000313" key="2">
    <source>
        <dbReference type="EMBL" id="QKG80985.1"/>
    </source>
</evidence>
<protein>
    <recommendedName>
        <fullName evidence="1">Glycosyl transferase family 28 C-terminal domain-containing protein</fullName>
    </recommendedName>
</protein>
<gene>
    <name evidence="2" type="ORF">FHG85_12170</name>
</gene>
<reference evidence="2 3" key="1">
    <citation type="submission" date="2019-07" db="EMBL/GenBank/DDBJ databases">
        <title>Thalassofilum flectens gen. nov., sp. nov., a novel moderate thermophilic anaerobe from a shallow sea hot spring in Kunashir Island (Russia), representing a new family in the order Bacteroidales, and proposal of Thalassofilacea fam. nov.</title>
        <authorList>
            <person name="Kochetkova T.V."/>
            <person name="Podosokorskaya O.A."/>
            <person name="Novikov A."/>
            <person name="Elcheninov A.G."/>
            <person name="Toshchakov S.V."/>
            <person name="Kublanov I.V."/>
        </authorList>
    </citation>
    <scope>NUCLEOTIDE SEQUENCE [LARGE SCALE GENOMIC DNA]</scope>
    <source>
        <strain evidence="2 3">38-H</strain>
    </source>
</reference>
<dbReference type="InterPro" id="IPR007235">
    <property type="entry name" value="Glyco_trans_28_C"/>
</dbReference>
<accession>A0A7D4CSR7</accession>
<dbReference type="GO" id="GO:0016758">
    <property type="term" value="F:hexosyltransferase activity"/>
    <property type="evidence" value="ECO:0007669"/>
    <property type="project" value="InterPro"/>
</dbReference>
<proteinExistence type="predicted"/>
<dbReference type="Pfam" id="PF04101">
    <property type="entry name" value="Glyco_tran_28_C"/>
    <property type="match status" value="1"/>
</dbReference>
<dbReference type="AlphaFoldDB" id="A0A7D4CSR7"/>
<keyword evidence="3" id="KW-1185">Reference proteome</keyword>
<name>A0A7D4CSR7_9BACT</name>
<dbReference type="PANTHER" id="PTHR21015:SF22">
    <property type="entry name" value="GLYCOSYLTRANSFERASE"/>
    <property type="match status" value="1"/>
</dbReference>
<evidence type="ECO:0000259" key="1">
    <source>
        <dbReference type="Pfam" id="PF04101"/>
    </source>
</evidence>
<dbReference type="Gene3D" id="3.40.50.2000">
    <property type="entry name" value="Glycogen Phosphorylase B"/>
    <property type="match status" value="1"/>
</dbReference>
<dbReference type="EMBL" id="CP041345">
    <property type="protein sequence ID" value="QKG80985.1"/>
    <property type="molecule type" value="Genomic_DNA"/>
</dbReference>
<dbReference type="RefSeq" id="WP_173076289.1">
    <property type="nucleotide sequence ID" value="NZ_CP041345.1"/>
</dbReference>
<evidence type="ECO:0000313" key="3">
    <source>
        <dbReference type="Proteomes" id="UP000500961"/>
    </source>
</evidence>
<dbReference type="Proteomes" id="UP000500961">
    <property type="component" value="Chromosome"/>
</dbReference>
<sequence>MSETKKKTILFSPLGWGLGHASRIIPLISKEIEQGNNVIVAADKSSIALVKSTFPNITTIPFKSINVRFCKNNNQLLPLFWFALRIPFVRIREHRKLQQIIKKYKVDMVISDNRYGLYSKRAFCVIITHQLRIIPPKPFGFTSKLIEILLKRWLKRFNEVWIPDYPQENSIAGELSRSNGLPNIKYIGLLSRFELITPNTSDRYWELVGIVSGPEAHRTIFEEKLTQLGQKFKLKTLILKGIPNQGNEIIQESEYVWKSGHLPDIEFYSAIKNARYIVARSGYSTIMDLLTIGKSGLLVPTPGQTEQEYLAKHLAEKGFFRSVKQDSILNITLAEL</sequence>
<dbReference type="PANTHER" id="PTHR21015">
    <property type="entry name" value="UDP-N-ACETYLGLUCOSAMINE--N-ACETYLMURAMYL-(PENTAPEPTIDE) PYROPHOSPHORYL-UNDECAPRENOL N-ACETYLGLUCOSAMINE TRANSFERASE 1"/>
    <property type="match status" value="1"/>
</dbReference>
<dbReference type="KEGG" id="ttz:FHG85_12170"/>
<feature type="domain" description="Glycosyl transferase family 28 C-terminal" evidence="1">
    <location>
        <begin position="269"/>
        <end position="330"/>
    </location>
</feature>